<dbReference type="EMBL" id="JAJEQR010000023">
    <property type="protein sequence ID" value="MCC2231144.1"/>
    <property type="molecule type" value="Genomic_DNA"/>
</dbReference>
<dbReference type="Proteomes" id="UP001198182">
    <property type="component" value="Unassembled WGS sequence"/>
</dbReference>
<protein>
    <recommendedName>
        <fullName evidence="4">SipW-cognate class signal peptide</fullName>
    </recommendedName>
</protein>
<sequence length="170" mass="18507">MMKHKNLILTALAAAMVLTGAMGSAYSYFTTNAEAAGAATISLGSRTEVQEEFSNWTKHVTVTSTEDSEPVYVRVKAFCGSEYSLVYSDSEGNWTPGSDGYYYYTPIVNAGETTTNLDVRIENVPADVKDAESFNVVVIYETTPVQYREDGTPYADWSVKLTTGTTEGGE</sequence>
<feature type="signal peptide" evidence="1">
    <location>
        <begin position="1"/>
        <end position="27"/>
    </location>
</feature>
<reference evidence="2" key="1">
    <citation type="submission" date="2021-10" db="EMBL/GenBank/DDBJ databases">
        <title>Anaerobic single-cell dispensing facilitates the cultivation of human gut bacteria.</title>
        <authorList>
            <person name="Afrizal A."/>
        </authorList>
    </citation>
    <scope>NUCLEOTIDE SEQUENCE</scope>
    <source>
        <strain evidence="2">CLA-AA-H215</strain>
    </source>
</reference>
<comment type="caution">
    <text evidence="2">The sequence shown here is derived from an EMBL/GenBank/DDBJ whole genome shotgun (WGS) entry which is preliminary data.</text>
</comment>
<evidence type="ECO:0000256" key="1">
    <source>
        <dbReference type="SAM" id="SignalP"/>
    </source>
</evidence>
<keyword evidence="3" id="KW-1185">Reference proteome</keyword>
<name>A0AAE3JEJ3_9FIRM</name>
<keyword evidence="1" id="KW-0732">Signal</keyword>
<evidence type="ECO:0008006" key="4">
    <source>
        <dbReference type="Google" id="ProtNLM"/>
    </source>
</evidence>
<dbReference type="RefSeq" id="WP_308453668.1">
    <property type="nucleotide sequence ID" value="NZ_JAJEQR010000023.1"/>
</dbReference>
<organism evidence="2 3">
    <name type="scientific">Hominifimenecus microfluidus</name>
    <dbReference type="NCBI Taxonomy" id="2885348"/>
    <lineage>
        <taxon>Bacteria</taxon>
        <taxon>Bacillati</taxon>
        <taxon>Bacillota</taxon>
        <taxon>Clostridia</taxon>
        <taxon>Lachnospirales</taxon>
        <taxon>Lachnospiraceae</taxon>
        <taxon>Hominifimenecus</taxon>
    </lineage>
</organism>
<accession>A0AAE3JEJ3</accession>
<evidence type="ECO:0000313" key="3">
    <source>
        <dbReference type="Proteomes" id="UP001198182"/>
    </source>
</evidence>
<feature type="chain" id="PRO_5042281382" description="SipW-cognate class signal peptide" evidence="1">
    <location>
        <begin position="28"/>
        <end position="170"/>
    </location>
</feature>
<proteinExistence type="predicted"/>
<gene>
    <name evidence="2" type="ORF">LKD81_09090</name>
</gene>
<evidence type="ECO:0000313" key="2">
    <source>
        <dbReference type="EMBL" id="MCC2231144.1"/>
    </source>
</evidence>
<dbReference type="AlphaFoldDB" id="A0AAE3JEJ3"/>